<feature type="domain" description="Endonuclease/exonuclease/phosphatase" evidence="8">
    <location>
        <begin position="5"/>
        <end position="245"/>
    </location>
</feature>
<dbReference type="PANTHER" id="PTHR22748:SF6">
    <property type="entry name" value="DNA-(APURINIC OR APYRIMIDINIC SITE) ENDONUCLEASE"/>
    <property type="match status" value="1"/>
</dbReference>
<evidence type="ECO:0000256" key="1">
    <source>
        <dbReference type="ARBA" id="ARBA00007092"/>
    </source>
</evidence>
<dbReference type="Proteomes" id="UP000196365">
    <property type="component" value="Unassembled WGS sequence"/>
</dbReference>
<evidence type="ECO:0000256" key="7">
    <source>
        <dbReference type="PIRSR" id="PIRSR604808-3"/>
    </source>
</evidence>
<name>A0A1T4KPN6_9FIRM</name>
<accession>A0A1T4KPN6</accession>
<keyword evidence="10" id="KW-1185">Reference proteome</keyword>
<dbReference type="InterPro" id="IPR004808">
    <property type="entry name" value="AP_endonuc_1"/>
</dbReference>
<dbReference type="SUPFAM" id="SSF56219">
    <property type="entry name" value="DNase I-like"/>
    <property type="match status" value="1"/>
</dbReference>
<reference evidence="9 10" key="1">
    <citation type="submission" date="2017-02" db="EMBL/GenBank/DDBJ databases">
        <authorList>
            <person name="Peterson S.W."/>
        </authorList>
    </citation>
    <scope>NUCLEOTIDE SEQUENCE [LARGE SCALE GENOMIC DNA]</scope>
    <source>
        <strain evidence="9 10">DSM 15102</strain>
    </source>
</reference>
<gene>
    <name evidence="9" type="ORF">SAMN02745973_00644</name>
</gene>
<dbReference type="InterPro" id="IPR036691">
    <property type="entry name" value="Endo/exonu/phosph_ase_sf"/>
</dbReference>
<evidence type="ECO:0000313" key="10">
    <source>
        <dbReference type="Proteomes" id="UP000196365"/>
    </source>
</evidence>
<dbReference type="GO" id="GO:0046872">
    <property type="term" value="F:metal ion binding"/>
    <property type="evidence" value="ECO:0007669"/>
    <property type="project" value="UniProtKB-KW"/>
</dbReference>
<dbReference type="NCBIfam" id="TIGR00195">
    <property type="entry name" value="exoDNase_III"/>
    <property type="match status" value="1"/>
</dbReference>
<dbReference type="PROSITE" id="PS51435">
    <property type="entry name" value="AP_NUCLEASE_F1_4"/>
    <property type="match status" value="1"/>
</dbReference>
<feature type="site" description="Interaction with DNA substrate" evidence="7">
    <location>
        <position position="245"/>
    </location>
</feature>
<evidence type="ECO:0000259" key="8">
    <source>
        <dbReference type="Pfam" id="PF03372"/>
    </source>
</evidence>
<proteinExistence type="inferred from homology"/>
<dbReference type="GO" id="GO:0006284">
    <property type="term" value="P:base-excision repair"/>
    <property type="evidence" value="ECO:0007669"/>
    <property type="project" value="TreeGrafter"/>
</dbReference>
<protein>
    <submittedName>
        <fullName evidence="9">Exodeoxyribonuclease-3</fullName>
    </submittedName>
</protein>
<dbReference type="GO" id="GO:0008081">
    <property type="term" value="F:phosphoric diester hydrolase activity"/>
    <property type="evidence" value="ECO:0007669"/>
    <property type="project" value="TreeGrafter"/>
</dbReference>
<keyword evidence="3" id="KW-0378">Hydrolase</keyword>
<dbReference type="GO" id="GO:0008311">
    <property type="term" value="F:double-stranded DNA 3'-5' DNA exonuclease activity"/>
    <property type="evidence" value="ECO:0007669"/>
    <property type="project" value="TreeGrafter"/>
</dbReference>
<dbReference type="PROSITE" id="PS00726">
    <property type="entry name" value="AP_NUCLEASE_F1_1"/>
    <property type="match status" value="1"/>
</dbReference>
<evidence type="ECO:0000256" key="6">
    <source>
        <dbReference type="PIRSR" id="PIRSR604808-2"/>
    </source>
</evidence>
<feature type="binding site" evidence="6">
    <location>
        <position position="148"/>
    </location>
    <ligand>
        <name>Mg(2+)</name>
        <dbReference type="ChEBI" id="CHEBI:18420"/>
        <label>1</label>
    </ligand>
</feature>
<keyword evidence="2 6" id="KW-0479">Metal-binding</keyword>
<comment type="similarity">
    <text evidence="1">Belongs to the DNA repair enzymes AP/ExoA family.</text>
</comment>
<dbReference type="RefSeq" id="WP_087678070.1">
    <property type="nucleotide sequence ID" value="NZ_FUWV01000002.1"/>
</dbReference>
<dbReference type="EMBL" id="FUWV01000002">
    <property type="protein sequence ID" value="SJZ44374.1"/>
    <property type="molecule type" value="Genomic_DNA"/>
</dbReference>
<feature type="site" description="Transition state stabilizer" evidence="7">
    <location>
        <position position="150"/>
    </location>
</feature>
<feature type="binding site" evidence="6">
    <location>
        <position position="244"/>
    </location>
    <ligand>
        <name>Mg(2+)</name>
        <dbReference type="ChEBI" id="CHEBI:18420"/>
        <label>1</label>
    </ligand>
</feature>
<feature type="binding site" evidence="6">
    <location>
        <position position="35"/>
    </location>
    <ligand>
        <name>Mg(2+)</name>
        <dbReference type="ChEBI" id="CHEBI:18420"/>
        <label>1</label>
    </ligand>
</feature>
<feature type="binding site" evidence="6">
    <location>
        <position position="245"/>
    </location>
    <ligand>
        <name>Mg(2+)</name>
        <dbReference type="ChEBI" id="CHEBI:18420"/>
        <label>1</label>
    </ligand>
</feature>
<dbReference type="Pfam" id="PF03372">
    <property type="entry name" value="Exo_endo_phos"/>
    <property type="match status" value="1"/>
</dbReference>
<dbReference type="OrthoDB" id="9803914at2"/>
<feature type="binding site" evidence="6">
    <location>
        <position position="7"/>
    </location>
    <ligand>
        <name>Mg(2+)</name>
        <dbReference type="ChEBI" id="CHEBI:18420"/>
        <label>1</label>
    </ligand>
</feature>
<dbReference type="PANTHER" id="PTHR22748">
    <property type="entry name" value="AP ENDONUCLEASE"/>
    <property type="match status" value="1"/>
</dbReference>
<evidence type="ECO:0000256" key="5">
    <source>
        <dbReference type="PIRSR" id="PIRSR604808-1"/>
    </source>
</evidence>
<feature type="active site" description="Proton acceptor" evidence="5">
    <location>
        <position position="245"/>
    </location>
</feature>
<evidence type="ECO:0000313" key="9">
    <source>
        <dbReference type="EMBL" id="SJZ44374.1"/>
    </source>
</evidence>
<keyword evidence="4 6" id="KW-0460">Magnesium</keyword>
<evidence type="ECO:0000256" key="4">
    <source>
        <dbReference type="ARBA" id="ARBA00022842"/>
    </source>
</evidence>
<evidence type="ECO:0000256" key="3">
    <source>
        <dbReference type="ARBA" id="ARBA00022801"/>
    </source>
</evidence>
<feature type="active site" description="Proton donor/acceptor" evidence="5">
    <location>
        <position position="148"/>
    </location>
</feature>
<dbReference type="Gene3D" id="3.60.10.10">
    <property type="entry name" value="Endonuclease/exonuclease/phosphatase"/>
    <property type="match status" value="1"/>
</dbReference>
<comment type="cofactor">
    <cofactor evidence="6">
        <name>Mg(2+)</name>
        <dbReference type="ChEBI" id="CHEBI:18420"/>
    </cofactor>
    <cofactor evidence="6">
        <name>Mn(2+)</name>
        <dbReference type="ChEBI" id="CHEBI:29035"/>
    </cofactor>
    <text evidence="6">Probably binds two magnesium or manganese ions per subunit.</text>
</comment>
<organism evidence="9 10">
    <name type="scientific">Garciella nitratireducens DSM 15102</name>
    <dbReference type="NCBI Taxonomy" id="1121911"/>
    <lineage>
        <taxon>Bacteria</taxon>
        <taxon>Bacillati</taxon>
        <taxon>Bacillota</taxon>
        <taxon>Clostridia</taxon>
        <taxon>Eubacteriales</taxon>
        <taxon>Eubacteriaceae</taxon>
        <taxon>Garciella</taxon>
    </lineage>
</organism>
<dbReference type="InterPro" id="IPR005135">
    <property type="entry name" value="Endo/exonuclease/phosphatase"/>
</dbReference>
<dbReference type="GO" id="GO:0003906">
    <property type="term" value="F:DNA-(apurinic or apyrimidinic site) endonuclease activity"/>
    <property type="evidence" value="ECO:0007669"/>
    <property type="project" value="TreeGrafter"/>
</dbReference>
<dbReference type="GO" id="GO:0003677">
    <property type="term" value="F:DNA binding"/>
    <property type="evidence" value="ECO:0007669"/>
    <property type="project" value="InterPro"/>
</dbReference>
<feature type="binding site" evidence="6">
    <location>
        <position position="150"/>
    </location>
    <ligand>
        <name>Mg(2+)</name>
        <dbReference type="ChEBI" id="CHEBI:18420"/>
        <label>1</label>
    </ligand>
</feature>
<dbReference type="FunFam" id="3.60.10.10:FF:000026">
    <property type="entry name" value="Exodeoxyribonuclease III"/>
    <property type="match status" value="1"/>
</dbReference>
<evidence type="ECO:0000256" key="2">
    <source>
        <dbReference type="ARBA" id="ARBA00022723"/>
    </source>
</evidence>
<dbReference type="NCBIfam" id="TIGR00633">
    <property type="entry name" value="xth"/>
    <property type="match status" value="1"/>
</dbReference>
<keyword evidence="6" id="KW-0464">Manganese</keyword>
<feature type="active site" evidence="5">
    <location>
        <position position="108"/>
    </location>
</feature>
<dbReference type="CDD" id="cd09085">
    <property type="entry name" value="Mth212-like_AP-endo"/>
    <property type="match status" value="1"/>
</dbReference>
<dbReference type="InterPro" id="IPR020847">
    <property type="entry name" value="AP_endonuclease_F1_BS"/>
</dbReference>
<sequence>MNIYSWNVNGIRAIEKKGFLDWIMKEQPDILCLQETKAQVEQLEDKLLHIKGYYAYFSEGERKGYSGVATYTKRKPLCVKYGIGIEKFDREGRILIMEYSGFILFNIYFPNGQKNEERLQYKMEFYNAILNYCNELKSQGKNLIICGDYNTAHTDMDIKNPKANEKRSGFLPIERQWMDYFIQNGYIDTYRYLYPERIEYSWWSYRFKARERNAGWRIDYFFVSNNFIDKVIDAKILTHVKGSDHCPIVLSIKDEK</sequence>
<feature type="site" description="Important for catalytic activity" evidence="7">
    <location>
        <position position="219"/>
    </location>
</feature>
<dbReference type="AlphaFoldDB" id="A0A1T4KPN6"/>